<gene>
    <name evidence="9" type="ORF">K8V00_04050</name>
</gene>
<proteinExistence type="inferred from homology"/>
<dbReference type="SUPFAM" id="SSF54368">
    <property type="entry name" value="Glutamine synthetase, N-terminal domain"/>
    <property type="match status" value="1"/>
</dbReference>
<dbReference type="InterPro" id="IPR008146">
    <property type="entry name" value="Gln_synth_cat_dom"/>
</dbReference>
<dbReference type="InterPro" id="IPR008147">
    <property type="entry name" value="Gln_synt_N"/>
</dbReference>
<organism evidence="9 10">
    <name type="scientific">Ligilactobacillus acidipiscis</name>
    <dbReference type="NCBI Taxonomy" id="89059"/>
    <lineage>
        <taxon>Bacteria</taxon>
        <taxon>Bacillati</taxon>
        <taxon>Bacillota</taxon>
        <taxon>Bacilli</taxon>
        <taxon>Lactobacillales</taxon>
        <taxon>Lactobacillaceae</taxon>
        <taxon>Ligilactobacillus</taxon>
    </lineage>
</organism>
<dbReference type="GO" id="GO:0004356">
    <property type="term" value="F:glutamine synthetase activity"/>
    <property type="evidence" value="ECO:0007669"/>
    <property type="project" value="InterPro"/>
</dbReference>
<dbReference type="AlphaFoldDB" id="A0A921K0C7"/>
<dbReference type="Pfam" id="PF00120">
    <property type="entry name" value="Gln-synt_C"/>
    <property type="match status" value="1"/>
</dbReference>
<evidence type="ECO:0000259" key="8">
    <source>
        <dbReference type="PROSITE" id="PS51987"/>
    </source>
</evidence>
<evidence type="ECO:0000256" key="3">
    <source>
        <dbReference type="ARBA" id="ARBA00022741"/>
    </source>
</evidence>
<comment type="caution">
    <text evidence="9">The sequence shown here is derived from an EMBL/GenBank/DDBJ whole genome shotgun (WGS) entry which is preliminary data.</text>
</comment>
<evidence type="ECO:0000256" key="2">
    <source>
        <dbReference type="ARBA" id="ARBA00022598"/>
    </source>
</evidence>
<dbReference type="Gene3D" id="3.30.590.10">
    <property type="entry name" value="Glutamine synthetase/guanido kinase, catalytic domain"/>
    <property type="match status" value="1"/>
</dbReference>
<keyword evidence="4" id="KW-0067">ATP-binding</keyword>
<dbReference type="GO" id="GO:0006542">
    <property type="term" value="P:glutamine biosynthetic process"/>
    <property type="evidence" value="ECO:0007669"/>
    <property type="project" value="InterPro"/>
</dbReference>
<keyword evidence="2" id="KW-0436">Ligase</keyword>
<keyword evidence="3" id="KW-0547">Nucleotide-binding</keyword>
<evidence type="ECO:0000313" key="10">
    <source>
        <dbReference type="Proteomes" id="UP000707535"/>
    </source>
</evidence>
<dbReference type="PROSITE" id="PS51986">
    <property type="entry name" value="GS_BETA_GRASP"/>
    <property type="match status" value="1"/>
</dbReference>
<dbReference type="PROSITE" id="PS51987">
    <property type="entry name" value="GS_CATALYTIC"/>
    <property type="match status" value="1"/>
</dbReference>
<dbReference type="SUPFAM" id="SSF55931">
    <property type="entry name" value="Glutamine synthetase/guanido kinase"/>
    <property type="match status" value="1"/>
</dbReference>
<reference evidence="9" key="1">
    <citation type="journal article" date="2021" name="PeerJ">
        <title>Extensive microbial diversity within the chicken gut microbiome revealed by metagenomics and culture.</title>
        <authorList>
            <person name="Gilroy R."/>
            <person name="Ravi A."/>
            <person name="Getino M."/>
            <person name="Pursley I."/>
            <person name="Horton D.L."/>
            <person name="Alikhan N.F."/>
            <person name="Baker D."/>
            <person name="Gharbi K."/>
            <person name="Hall N."/>
            <person name="Watson M."/>
            <person name="Adriaenssens E.M."/>
            <person name="Foster-Nyarko E."/>
            <person name="Jarju S."/>
            <person name="Secka A."/>
            <person name="Antonio M."/>
            <person name="Oren A."/>
            <person name="Chaudhuri R.R."/>
            <person name="La Ragione R."/>
            <person name="Hildebrand F."/>
            <person name="Pallen M.J."/>
        </authorList>
    </citation>
    <scope>NUCLEOTIDE SEQUENCE</scope>
    <source>
        <strain evidence="9">CHK174-6876</strain>
    </source>
</reference>
<dbReference type="PANTHER" id="PTHR43785">
    <property type="entry name" value="GAMMA-GLUTAMYLPUTRESCINE SYNTHETASE"/>
    <property type="match status" value="1"/>
</dbReference>
<protein>
    <submittedName>
        <fullName evidence="9">Glutamine synthetase family protein</fullName>
    </submittedName>
</protein>
<evidence type="ECO:0000256" key="5">
    <source>
        <dbReference type="PROSITE-ProRule" id="PRU01330"/>
    </source>
</evidence>
<name>A0A921K0C7_9LACO</name>
<dbReference type="SMART" id="SM01230">
    <property type="entry name" value="Gln-synt_C"/>
    <property type="match status" value="1"/>
</dbReference>
<dbReference type="Pfam" id="PF16952">
    <property type="entry name" value="Gln-synt_N_2"/>
    <property type="match status" value="1"/>
</dbReference>
<dbReference type="PANTHER" id="PTHR43785:SF2">
    <property type="entry name" value="TYPE-1 GLUTAMINE SYNTHETASE 1"/>
    <property type="match status" value="1"/>
</dbReference>
<evidence type="ECO:0000256" key="6">
    <source>
        <dbReference type="RuleBase" id="RU000384"/>
    </source>
</evidence>
<feature type="domain" description="GS beta-grasp" evidence="7">
    <location>
        <begin position="19"/>
        <end position="107"/>
    </location>
</feature>
<dbReference type="Proteomes" id="UP000707535">
    <property type="component" value="Unassembled WGS sequence"/>
</dbReference>
<dbReference type="GO" id="GO:0005524">
    <property type="term" value="F:ATP binding"/>
    <property type="evidence" value="ECO:0007669"/>
    <property type="project" value="UniProtKB-KW"/>
</dbReference>
<reference evidence="9" key="2">
    <citation type="submission" date="2021-09" db="EMBL/GenBank/DDBJ databases">
        <authorList>
            <person name="Gilroy R."/>
        </authorList>
    </citation>
    <scope>NUCLEOTIDE SEQUENCE</scope>
    <source>
        <strain evidence="9">CHK174-6876</strain>
    </source>
</reference>
<evidence type="ECO:0000259" key="7">
    <source>
        <dbReference type="PROSITE" id="PS51986"/>
    </source>
</evidence>
<dbReference type="Gene3D" id="3.10.20.70">
    <property type="entry name" value="Glutamine synthetase, N-terminal domain"/>
    <property type="match status" value="1"/>
</dbReference>
<dbReference type="InterPro" id="IPR014746">
    <property type="entry name" value="Gln_synth/guanido_kin_cat_dom"/>
</dbReference>
<comment type="similarity">
    <text evidence="1 5 6">Belongs to the glutamine synthetase family.</text>
</comment>
<evidence type="ECO:0000256" key="4">
    <source>
        <dbReference type="ARBA" id="ARBA00022840"/>
    </source>
</evidence>
<evidence type="ECO:0000313" key="9">
    <source>
        <dbReference type="EMBL" id="HJE96772.1"/>
    </source>
</evidence>
<dbReference type="InterPro" id="IPR036651">
    <property type="entry name" value="Gln_synt_N_sf"/>
</dbReference>
<evidence type="ECO:0000256" key="1">
    <source>
        <dbReference type="ARBA" id="ARBA00009897"/>
    </source>
</evidence>
<accession>A0A921K0C7</accession>
<feature type="domain" description="GS catalytic" evidence="8">
    <location>
        <begin position="114"/>
        <end position="453"/>
    </location>
</feature>
<sequence>MAQKNATEVKKELAEKGVELVEFIYHDFAGTYRGKIMLLSEIGSHLEDGMGITKAQPASTIRDEIVNVAGLTPVGEYRLVPDLNSMQILPYAPTVATFMCDYYTEDGQPLVFDSRVILQKVVKQFNEQGLFPVMTIENEFDLYEKAEDGNMVPYRPDVCFSTASMDDVYTFLPELLHNLRAVGITPVEYYPEAGAGQHELPVAPTMPIIAADNEVRFKRIVKHTFAQHGLAATFAPKPNLETAGSGAHIHLSLWNQEHTKNVLYQSDDSLKLSQLAYHFIGGLMEHINGLCALTCASVNSYQRLQPGQWSSAYAVFGRDNREAAVRIPSIFAGAKADSLNIELKVSDATANVYLALAGILAAGLDGIKQQAMPDAQVDVDPATLSEQERQKRHIKRLPSSLDQALEALKTDPLFEQLLTPTGLQLYTGVKEADVEYYASKSAAEIAESHRKFY</sequence>
<dbReference type="EMBL" id="DYXG01000035">
    <property type="protein sequence ID" value="HJE96772.1"/>
    <property type="molecule type" value="Genomic_DNA"/>
</dbReference>